<keyword evidence="6" id="KW-1185">Reference proteome</keyword>
<evidence type="ECO:0000313" key="6">
    <source>
        <dbReference type="Proteomes" id="UP001501490"/>
    </source>
</evidence>
<sequence>MRRAAWIVVCSLVVAMAGVGSPAGAVPPRGPAPGAPGIGDAYYPLDGNGGYDVAHYDLRIAYTPSGHRLRGTAAIRATATQSLSRFDLDLHGLSVDAISVDGRRASWHRTGDELQVTPARPLAKRTDFTVVVRYHGVPGQIEDSSGIVGGVFPTADGAIVIGEPHVASTWFPVNDHPRDKASYRFQVSVPRGLEVVANGRLAGVRHGKRTTTWTWVESAPMASYLATATIGQFKLTERHADGIEFRDAIDPVLFRRTTPRTGSMFATSGAYDNAYERLSRVIDVPASGGRLSFWVTRDTEPTYDFFVVEAHPVGSDAWTTLPDLNGHTDTSTGASCPGWLAETHPFLTHYQTAAGDECVPAGTTGSWHAATGPSDGYEQWSVDLSAYRGQPVEVALSVISDPSFALSGAFVDDVTGPGGQGSTSFEADGDQLDGWTFGTAPAGDPDDTGSWSVTDHDPGTTIGENAQAVFAREPEILRFLASHLGPYPFKQAGGIVDDDPGLGYALENQTRPIYAKGFFAGPFGTDPSTVVHELAHQWTGDSVSVDRWRDIWLNEGFATYMEWLWSEEHGEGSAQDYFDAFASNIPADDPFWSVVIGDPGPDLVFDNAVYYRGAMTLQALRTRIGDEAFFRLLKRWTTLHAGGNATVGQFEALAERFSGQNLDGFFRTWLFTGEKPAGIEPVSTSARTARVSSAVDQRVIVSLKRSAGRR</sequence>
<name>A0ABP6ZS84_9ACTN</name>
<protein>
    <recommendedName>
        <fullName evidence="7">Aminopeptidase N</fullName>
    </recommendedName>
</protein>
<feature type="domain" description="Aminopeptidase N-like N-terminal" evidence="4">
    <location>
        <begin position="55"/>
        <end position="225"/>
    </location>
</feature>
<evidence type="ECO:0000256" key="1">
    <source>
        <dbReference type="SAM" id="MobiDB-lite"/>
    </source>
</evidence>
<dbReference type="InterPro" id="IPR045357">
    <property type="entry name" value="Aminopeptidase_N-like_N"/>
</dbReference>
<comment type="caution">
    <text evidence="5">The sequence shown here is derived from an EMBL/GenBank/DDBJ whole genome shotgun (WGS) entry which is preliminary data.</text>
</comment>
<dbReference type="InterPro" id="IPR027268">
    <property type="entry name" value="Peptidase_M4/M1_CTD_sf"/>
</dbReference>
<evidence type="ECO:0000259" key="3">
    <source>
        <dbReference type="Pfam" id="PF01433"/>
    </source>
</evidence>
<dbReference type="EMBL" id="BAABAB010000010">
    <property type="protein sequence ID" value="GAA3615806.1"/>
    <property type="molecule type" value="Genomic_DNA"/>
</dbReference>
<dbReference type="Gene3D" id="2.60.40.1730">
    <property type="entry name" value="tricorn interacting facor f3 domain"/>
    <property type="match status" value="1"/>
</dbReference>
<accession>A0ABP6ZS84</accession>
<proteinExistence type="predicted"/>
<dbReference type="PANTHER" id="PTHR11533:SF297">
    <property type="entry name" value="AMINOPEPTIDASE N"/>
    <property type="match status" value="1"/>
</dbReference>
<dbReference type="Gene3D" id="1.10.390.10">
    <property type="entry name" value="Neutral Protease Domain 2"/>
    <property type="match status" value="1"/>
</dbReference>
<evidence type="ECO:0000313" key="5">
    <source>
        <dbReference type="EMBL" id="GAA3615806.1"/>
    </source>
</evidence>
<feature type="domain" description="Peptidase M1 membrane alanine aminopeptidase" evidence="3">
    <location>
        <begin position="528"/>
        <end position="669"/>
    </location>
</feature>
<dbReference type="InterPro" id="IPR014782">
    <property type="entry name" value="Peptidase_M1_dom"/>
</dbReference>
<dbReference type="PANTHER" id="PTHR11533">
    <property type="entry name" value="PROTEASE M1 ZINC METALLOPROTEASE"/>
    <property type="match status" value="1"/>
</dbReference>
<evidence type="ECO:0000256" key="2">
    <source>
        <dbReference type="SAM" id="SignalP"/>
    </source>
</evidence>
<dbReference type="SUPFAM" id="SSF63737">
    <property type="entry name" value="Leukotriene A4 hydrolase N-terminal domain"/>
    <property type="match status" value="1"/>
</dbReference>
<feature type="signal peptide" evidence="2">
    <location>
        <begin position="1"/>
        <end position="25"/>
    </location>
</feature>
<reference evidence="6" key="1">
    <citation type="journal article" date="2019" name="Int. J. Syst. Evol. Microbiol.">
        <title>The Global Catalogue of Microorganisms (GCM) 10K type strain sequencing project: providing services to taxonomists for standard genome sequencing and annotation.</title>
        <authorList>
            <consortium name="The Broad Institute Genomics Platform"/>
            <consortium name="The Broad Institute Genome Sequencing Center for Infectious Disease"/>
            <person name="Wu L."/>
            <person name="Ma J."/>
        </authorList>
    </citation>
    <scope>NUCLEOTIDE SEQUENCE [LARGE SCALE GENOMIC DNA]</scope>
    <source>
        <strain evidence="6">JCM 16929</strain>
    </source>
</reference>
<dbReference type="InterPro" id="IPR042097">
    <property type="entry name" value="Aminopeptidase_N-like_N_sf"/>
</dbReference>
<dbReference type="SUPFAM" id="SSF55486">
    <property type="entry name" value="Metalloproteases ('zincins'), catalytic domain"/>
    <property type="match status" value="1"/>
</dbReference>
<dbReference type="Pfam" id="PF17900">
    <property type="entry name" value="Peptidase_M1_N"/>
    <property type="match status" value="1"/>
</dbReference>
<evidence type="ECO:0008006" key="7">
    <source>
        <dbReference type="Google" id="ProtNLM"/>
    </source>
</evidence>
<keyword evidence="2" id="KW-0732">Signal</keyword>
<dbReference type="CDD" id="cd09603">
    <property type="entry name" value="M1_APN_like"/>
    <property type="match status" value="1"/>
</dbReference>
<dbReference type="Proteomes" id="UP001501490">
    <property type="component" value="Unassembled WGS sequence"/>
</dbReference>
<organism evidence="5 6">
    <name type="scientific">Microlunatus ginsengisoli</name>
    <dbReference type="NCBI Taxonomy" id="363863"/>
    <lineage>
        <taxon>Bacteria</taxon>
        <taxon>Bacillati</taxon>
        <taxon>Actinomycetota</taxon>
        <taxon>Actinomycetes</taxon>
        <taxon>Propionibacteriales</taxon>
        <taxon>Propionibacteriaceae</taxon>
        <taxon>Microlunatus</taxon>
    </lineage>
</organism>
<feature type="chain" id="PRO_5045274247" description="Aminopeptidase N" evidence="2">
    <location>
        <begin position="26"/>
        <end position="710"/>
    </location>
</feature>
<dbReference type="RefSeq" id="WP_344803432.1">
    <property type="nucleotide sequence ID" value="NZ_BAABAB010000010.1"/>
</dbReference>
<feature type="region of interest" description="Disordered" evidence="1">
    <location>
        <begin position="435"/>
        <end position="459"/>
    </location>
</feature>
<evidence type="ECO:0000259" key="4">
    <source>
        <dbReference type="Pfam" id="PF17900"/>
    </source>
</evidence>
<dbReference type="Pfam" id="PF01433">
    <property type="entry name" value="Peptidase_M1"/>
    <property type="match status" value="1"/>
</dbReference>
<dbReference type="InterPro" id="IPR050344">
    <property type="entry name" value="Peptidase_M1_aminopeptidases"/>
</dbReference>
<gene>
    <name evidence="5" type="ORF">GCM10022236_17370</name>
</gene>